<feature type="domain" description="OTU" evidence="1">
    <location>
        <begin position="237"/>
        <end position="408"/>
    </location>
</feature>
<sequence length="408" mass="45032">MLNSVKTFLPKVSGLARQLPKKGVSNSYFNQRPVSQFAARQRYTAQLVSPPASFERNRLTSQTGIAQAIMPVSASVQPGIRNRNQGLFGGTSSVIASGNPTSGPAAPTPRPLQQAVANQNISARNNHLMDAPIPDSVIQESIRTHAQEERKRAADAQARADALNPQLQRDIAIAIEASQKTLQAENARSASQAAILNSGNCSLAKALQQSNQQYLMEQQAIARQKSAVANMLAEFGYRFQDVPRDGNCFYHALCTHNISPETLARIPDSVRRELAYDMRLGTAQRAKAFHSHYRYSIGSEFEAGLYYRLGEGNELQDISKEGYFANVDDISFAAQIIERPMMVINRFGKTLLAVDKKGKPQLGIHSLENAYRLNLTDSFGRTVQPMIMILDQAIEDKPESNHFMLATR</sequence>
<keyword evidence="3" id="KW-1185">Reference proteome</keyword>
<comment type="caution">
    <text evidence="2">The sequence shown here is derived from an EMBL/GenBank/DDBJ whole genome shotgun (WGS) entry which is preliminary data.</text>
</comment>
<accession>A0A081K8R5</accession>
<dbReference type="EMBL" id="JOJP01000001">
    <property type="protein sequence ID" value="KEI70541.1"/>
    <property type="molecule type" value="Genomic_DNA"/>
</dbReference>
<reference evidence="2 3" key="1">
    <citation type="submission" date="2014-06" db="EMBL/GenBank/DDBJ databases">
        <title>Whole Genome Sequences of Three Symbiotic Endozoicomonas Bacteria.</title>
        <authorList>
            <person name="Neave M.J."/>
            <person name="Apprill A."/>
            <person name="Voolstra C.R."/>
        </authorList>
    </citation>
    <scope>NUCLEOTIDE SEQUENCE [LARGE SCALE GENOMIC DNA]</scope>
    <source>
        <strain evidence="2 3">DSM 22380</strain>
    </source>
</reference>
<evidence type="ECO:0000259" key="1">
    <source>
        <dbReference type="PROSITE" id="PS50802"/>
    </source>
</evidence>
<dbReference type="Proteomes" id="UP000027997">
    <property type="component" value="Unassembled WGS sequence"/>
</dbReference>
<gene>
    <name evidence="2" type="ORF">GV64_07120</name>
</gene>
<proteinExistence type="predicted"/>
<dbReference type="InterPro" id="IPR003323">
    <property type="entry name" value="OTU_dom"/>
</dbReference>
<dbReference type="AlphaFoldDB" id="A0A081K8R5"/>
<dbReference type="Gene3D" id="3.90.70.80">
    <property type="match status" value="1"/>
</dbReference>
<protein>
    <recommendedName>
        <fullName evidence="1">OTU domain-containing protein</fullName>
    </recommendedName>
</protein>
<dbReference type="CDD" id="cd22744">
    <property type="entry name" value="OTU"/>
    <property type="match status" value="1"/>
</dbReference>
<dbReference type="PROSITE" id="PS50802">
    <property type="entry name" value="OTU"/>
    <property type="match status" value="1"/>
</dbReference>
<name>A0A081K8R5_9GAMM</name>
<organism evidence="2 3">
    <name type="scientific">Endozoicomonas elysicola</name>
    <dbReference type="NCBI Taxonomy" id="305900"/>
    <lineage>
        <taxon>Bacteria</taxon>
        <taxon>Pseudomonadati</taxon>
        <taxon>Pseudomonadota</taxon>
        <taxon>Gammaproteobacteria</taxon>
        <taxon>Oceanospirillales</taxon>
        <taxon>Endozoicomonadaceae</taxon>
        <taxon>Endozoicomonas</taxon>
    </lineage>
</organism>
<evidence type="ECO:0000313" key="3">
    <source>
        <dbReference type="Proteomes" id="UP000027997"/>
    </source>
</evidence>
<dbReference type="RefSeq" id="WP_020580877.1">
    <property type="nucleotide sequence ID" value="NZ_JOJP01000001.1"/>
</dbReference>
<evidence type="ECO:0000313" key="2">
    <source>
        <dbReference type="EMBL" id="KEI70541.1"/>
    </source>
</evidence>